<dbReference type="SUPFAM" id="SSF53335">
    <property type="entry name" value="S-adenosyl-L-methionine-dependent methyltransferases"/>
    <property type="match status" value="1"/>
</dbReference>
<dbReference type="PANTHER" id="PTHR43712:SF2">
    <property type="entry name" value="O-METHYLTRANSFERASE CICE"/>
    <property type="match status" value="1"/>
</dbReference>
<dbReference type="RefSeq" id="WP_039922689.1">
    <property type="nucleotide sequence ID" value="NZ_JACHVP010000001.1"/>
</dbReference>
<evidence type="ECO:0000256" key="3">
    <source>
        <dbReference type="ARBA" id="ARBA00022691"/>
    </source>
</evidence>
<dbReference type="InterPro" id="IPR001077">
    <property type="entry name" value="COMT_C"/>
</dbReference>
<dbReference type="EMBL" id="JACHVP010000001">
    <property type="protein sequence ID" value="MBB2965756.1"/>
    <property type="molecule type" value="Genomic_DNA"/>
</dbReference>
<keyword evidence="7" id="KW-1185">Reference proteome</keyword>
<dbReference type="Pfam" id="PF00891">
    <property type="entry name" value="Methyltransf_2"/>
    <property type="match status" value="1"/>
</dbReference>
<organism evidence="6 7">
    <name type="scientific">Leifsonia aquatica</name>
    <name type="common">Corynebacterium aquaticum</name>
    <dbReference type="NCBI Taxonomy" id="144185"/>
    <lineage>
        <taxon>Bacteria</taxon>
        <taxon>Bacillati</taxon>
        <taxon>Actinomycetota</taxon>
        <taxon>Actinomycetes</taxon>
        <taxon>Micrococcales</taxon>
        <taxon>Microbacteriaceae</taxon>
        <taxon>Leifsonia</taxon>
    </lineage>
</organism>
<dbReference type="Pfam" id="PF08100">
    <property type="entry name" value="Dimerisation"/>
    <property type="match status" value="1"/>
</dbReference>
<feature type="domain" description="O-methyltransferase dimerisation" evidence="5">
    <location>
        <begin position="14"/>
        <end position="89"/>
    </location>
</feature>
<evidence type="ECO:0000259" key="4">
    <source>
        <dbReference type="Pfam" id="PF00891"/>
    </source>
</evidence>
<evidence type="ECO:0000313" key="6">
    <source>
        <dbReference type="EMBL" id="MBB2965756.1"/>
    </source>
</evidence>
<dbReference type="GO" id="GO:0046983">
    <property type="term" value="F:protein dimerization activity"/>
    <property type="evidence" value="ECO:0007669"/>
    <property type="project" value="InterPro"/>
</dbReference>
<evidence type="ECO:0000256" key="1">
    <source>
        <dbReference type="ARBA" id="ARBA00022603"/>
    </source>
</evidence>
<dbReference type="Gene3D" id="1.10.10.10">
    <property type="entry name" value="Winged helix-like DNA-binding domain superfamily/Winged helix DNA-binding domain"/>
    <property type="match status" value="1"/>
</dbReference>
<dbReference type="AlphaFoldDB" id="A0A7W4UT29"/>
<keyword evidence="3" id="KW-0949">S-adenosyl-L-methionine</keyword>
<comment type="caution">
    <text evidence="6">The sequence shown here is derived from an EMBL/GenBank/DDBJ whole genome shotgun (WGS) entry which is preliminary data.</text>
</comment>
<dbReference type="GO" id="GO:0032259">
    <property type="term" value="P:methylation"/>
    <property type="evidence" value="ECO:0007669"/>
    <property type="project" value="UniProtKB-KW"/>
</dbReference>
<dbReference type="Gene3D" id="3.40.50.150">
    <property type="entry name" value="Vaccinia Virus protein VP39"/>
    <property type="match status" value="1"/>
</dbReference>
<dbReference type="GO" id="GO:0008171">
    <property type="term" value="F:O-methyltransferase activity"/>
    <property type="evidence" value="ECO:0007669"/>
    <property type="project" value="InterPro"/>
</dbReference>
<evidence type="ECO:0000256" key="2">
    <source>
        <dbReference type="ARBA" id="ARBA00022679"/>
    </source>
</evidence>
<sequence length="329" mass="35022">MTTTRPVTPEAIVDIAIGFMGAKQLFAASRVGLFAALSDGPLDADALAAATGVPPRQARVLADSMAAQGLLTRTDGRYDLEPDARAFLTGEDAELDLAPFLAFLGTTSYTQWLGYDSTVDTDAPGVLELDEAGWGDFLAGVMRYNELHAAMLGDAFDFSPYRSALDLGGLSPAFAVEGLKANPELQVRFVFDPASVDSVREAVEAAGYGDRTTVEGADTATAQPGGEHDLVLVNHVIHRFDDAQNRAIFANARAAAADGATLVVLDFFLDDDPQQRKIDALHAGEYYNIDGTVVYPEATVRDWLEAAGWRAERTVALPGSPRILLATAV</sequence>
<keyword evidence="1" id="KW-0489">Methyltransferase</keyword>
<dbReference type="SUPFAM" id="SSF46785">
    <property type="entry name" value="Winged helix' DNA-binding domain"/>
    <property type="match status" value="1"/>
</dbReference>
<dbReference type="PROSITE" id="PS51683">
    <property type="entry name" value="SAM_OMT_II"/>
    <property type="match status" value="1"/>
</dbReference>
<accession>A0A7W4UT29</accession>
<evidence type="ECO:0000259" key="5">
    <source>
        <dbReference type="Pfam" id="PF08100"/>
    </source>
</evidence>
<dbReference type="InterPro" id="IPR036390">
    <property type="entry name" value="WH_DNA-bd_sf"/>
</dbReference>
<evidence type="ECO:0008006" key="8">
    <source>
        <dbReference type="Google" id="ProtNLM"/>
    </source>
</evidence>
<dbReference type="InterPro" id="IPR036388">
    <property type="entry name" value="WH-like_DNA-bd_sf"/>
</dbReference>
<reference evidence="6 7" key="1">
    <citation type="submission" date="2020-08" db="EMBL/GenBank/DDBJ databases">
        <title>Sequencing the genomes of 1000 actinobacteria strains.</title>
        <authorList>
            <person name="Klenk H.-P."/>
        </authorList>
    </citation>
    <scope>NUCLEOTIDE SEQUENCE [LARGE SCALE GENOMIC DNA]</scope>
    <source>
        <strain evidence="6 7">DSM 20146</strain>
    </source>
</reference>
<evidence type="ECO:0000313" key="7">
    <source>
        <dbReference type="Proteomes" id="UP000538196"/>
    </source>
</evidence>
<keyword evidence="2" id="KW-0808">Transferase</keyword>
<name>A0A7W4UT29_LEIAQ</name>
<proteinExistence type="predicted"/>
<feature type="domain" description="O-methyltransferase C-terminal" evidence="4">
    <location>
        <begin position="137"/>
        <end position="280"/>
    </location>
</feature>
<dbReference type="InterPro" id="IPR016461">
    <property type="entry name" value="COMT-like"/>
</dbReference>
<dbReference type="InterPro" id="IPR012967">
    <property type="entry name" value="COMT_dimerisation"/>
</dbReference>
<protein>
    <recommendedName>
        <fullName evidence="8">Polyketide biosynthesis methyltransferase</fullName>
    </recommendedName>
</protein>
<dbReference type="InterPro" id="IPR029063">
    <property type="entry name" value="SAM-dependent_MTases_sf"/>
</dbReference>
<gene>
    <name evidence="6" type="ORF">FHX33_000488</name>
</gene>
<dbReference type="PANTHER" id="PTHR43712">
    <property type="entry name" value="PUTATIVE (AFU_ORTHOLOGUE AFUA_4G14580)-RELATED"/>
    <property type="match status" value="1"/>
</dbReference>
<dbReference type="Proteomes" id="UP000538196">
    <property type="component" value="Unassembled WGS sequence"/>
</dbReference>